<dbReference type="AlphaFoldDB" id="A0A397T0F7"/>
<dbReference type="Gene3D" id="3.80.10.10">
    <property type="entry name" value="Ribonuclease Inhibitor"/>
    <property type="match status" value="1"/>
</dbReference>
<evidence type="ECO:0000313" key="1">
    <source>
        <dbReference type="EMBL" id="RIA91332.1"/>
    </source>
</evidence>
<dbReference type="SUPFAM" id="SSF52047">
    <property type="entry name" value="RNI-like"/>
    <property type="match status" value="1"/>
</dbReference>
<evidence type="ECO:0000313" key="2">
    <source>
        <dbReference type="Proteomes" id="UP000265703"/>
    </source>
</evidence>
<proteinExistence type="predicted"/>
<comment type="caution">
    <text evidence="1">The sequence shown here is derived from an EMBL/GenBank/DDBJ whole genome shotgun (WGS) entry which is preliminary data.</text>
</comment>
<organism evidence="1 2">
    <name type="scientific">Glomus cerebriforme</name>
    <dbReference type="NCBI Taxonomy" id="658196"/>
    <lineage>
        <taxon>Eukaryota</taxon>
        <taxon>Fungi</taxon>
        <taxon>Fungi incertae sedis</taxon>
        <taxon>Mucoromycota</taxon>
        <taxon>Glomeromycotina</taxon>
        <taxon>Glomeromycetes</taxon>
        <taxon>Glomerales</taxon>
        <taxon>Glomeraceae</taxon>
        <taxon>Glomus</taxon>
    </lineage>
</organism>
<protein>
    <recommendedName>
        <fullName evidence="3">F-box domain-containing protein</fullName>
    </recommendedName>
</protein>
<gene>
    <name evidence="1" type="ORF">C1645_737179</name>
</gene>
<name>A0A397T0F7_9GLOM</name>
<dbReference type="Proteomes" id="UP000265703">
    <property type="component" value="Unassembled WGS sequence"/>
</dbReference>
<dbReference type="InterPro" id="IPR032675">
    <property type="entry name" value="LRR_dom_sf"/>
</dbReference>
<accession>A0A397T0F7</accession>
<evidence type="ECO:0008006" key="3">
    <source>
        <dbReference type="Google" id="ProtNLM"/>
    </source>
</evidence>
<sequence>MAQICQTIEVLNLWYCNGDITGLIELIKVQQNLRSLFLHFKNVNDQCSQLSNIIETKASKLNKLIIKSVNSISPKFLSSLINLQYLELDNDDDEYVIYNQIIDWDYYLSIISFPNIQYLKIIHLPSFNDYLLIEKSRGNLIEINIRHRYKNIAYTEKLINTIARCCPKIERLTIDVEPENLDGIKEILLNCSQLIEIDLSTKNDDQMICDRLLKIFIDVSPNNLYKFSLCDFWIFSVGGFNSFFENWKDKSPMEFNLYFGDETWFTKEYEMILRKYLANGIIEKTNYFDY</sequence>
<keyword evidence="2" id="KW-1185">Reference proteome</keyword>
<reference evidence="1 2" key="1">
    <citation type="submission" date="2018-06" db="EMBL/GenBank/DDBJ databases">
        <title>Comparative genomics reveals the genomic features of Rhizophagus irregularis, R. cerebriforme, R. diaphanum and Gigaspora rosea, and their symbiotic lifestyle signature.</title>
        <authorList>
            <person name="Morin E."/>
            <person name="San Clemente H."/>
            <person name="Chen E.C.H."/>
            <person name="De La Providencia I."/>
            <person name="Hainaut M."/>
            <person name="Kuo A."/>
            <person name="Kohler A."/>
            <person name="Murat C."/>
            <person name="Tang N."/>
            <person name="Roy S."/>
            <person name="Loubradou J."/>
            <person name="Henrissat B."/>
            <person name="Grigoriev I.V."/>
            <person name="Corradi N."/>
            <person name="Roux C."/>
            <person name="Martin F.M."/>
        </authorList>
    </citation>
    <scope>NUCLEOTIDE SEQUENCE [LARGE SCALE GENOMIC DNA]</scope>
    <source>
        <strain evidence="1 2">DAOM 227022</strain>
    </source>
</reference>
<dbReference type="EMBL" id="QKYT01000155">
    <property type="protein sequence ID" value="RIA91332.1"/>
    <property type="molecule type" value="Genomic_DNA"/>
</dbReference>
<dbReference type="OrthoDB" id="2328949at2759"/>